<reference evidence="2 3" key="1">
    <citation type="submission" date="2019-08" db="EMBL/GenBank/DDBJ databases">
        <title>The genome of the soybean aphid Biotype 1, its phylome, world population structure and adaptation to the North American continent.</title>
        <authorList>
            <person name="Giordano R."/>
            <person name="Donthu R.K."/>
            <person name="Hernandez A.G."/>
            <person name="Wright C.L."/>
            <person name="Zimin A.V."/>
        </authorList>
    </citation>
    <scope>NUCLEOTIDE SEQUENCE [LARGE SCALE GENOMIC DNA]</scope>
    <source>
        <tissue evidence="2">Whole aphids</tissue>
    </source>
</reference>
<proteinExistence type="predicted"/>
<dbReference type="EMBL" id="VYZN01000044">
    <property type="protein sequence ID" value="KAE9529706.1"/>
    <property type="molecule type" value="Genomic_DNA"/>
</dbReference>
<sequence>MSSTQQNIKNRDSDCSETAVGSMWCASQRSTRSKCSTTTDNAQMNTETGSCNRDKRITELTIGPLVDNTSISSQLLEDIASAVENALDSDDDSSSSDVDEENDGQHQRSLDVHLPITNGYFDCATEIVAVITRRYHEDRIYLDTWKMSTTTAVQIDGTVVNLYDRVPSVVVEIPPWIVARQRPRKRRNPWRHRRTRFLPPMTLFSHGFQLTESLSSSSDEEKRQLNEKSISDEYVDDNDNDDDDWQMYDERLWMAAENDMPPTEESEPEAWEFYDERLWESNEENREALSQPSLDEEIVPTFVEERVTQDEVLVVDTDESSMESVETVSRPIKNRRHILSSLGRRIRSVGRMLCCCCGFRSK</sequence>
<gene>
    <name evidence="2" type="ORF">AGLY_011802</name>
</gene>
<name>A0A6G0TB82_APHGL</name>
<feature type="region of interest" description="Disordered" evidence="1">
    <location>
        <begin position="212"/>
        <end position="241"/>
    </location>
</feature>
<organism evidence="2 3">
    <name type="scientific">Aphis glycines</name>
    <name type="common">Soybean aphid</name>
    <dbReference type="NCBI Taxonomy" id="307491"/>
    <lineage>
        <taxon>Eukaryota</taxon>
        <taxon>Metazoa</taxon>
        <taxon>Ecdysozoa</taxon>
        <taxon>Arthropoda</taxon>
        <taxon>Hexapoda</taxon>
        <taxon>Insecta</taxon>
        <taxon>Pterygota</taxon>
        <taxon>Neoptera</taxon>
        <taxon>Paraneoptera</taxon>
        <taxon>Hemiptera</taxon>
        <taxon>Sternorrhyncha</taxon>
        <taxon>Aphidomorpha</taxon>
        <taxon>Aphidoidea</taxon>
        <taxon>Aphididae</taxon>
        <taxon>Aphidini</taxon>
        <taxon>Aphis</taxon>
        <taxon>Aphis</taxon>
    </lineage>
</organism>
<feature type="compositionally biased region" description="Acidic residues" evidence="1">
    <location>
        <begin position="87"/>
        <end position="102"/>
    </location>
</feature>
<evidence type="ECO:0000313" key="2">
    <source>
        <dbReference type="EMBL" id="KAE9529706.1"/>
    </source>
</evidence>
<feature type="region of interest" description="Disordered" evidence="1">
    <location>
        <begin position="86"/>
        <end position="109"/>
    </location>
</feature>
<dbReference type="AlphaFoldDB" id="A0A6G0TB82"/>
<keyword evidence="3" id="KW-1185">Reference proteome</keyword>
<protein>
    <submittedName>
        <fullName evidence="2">Uncharacterized protein</fullName>
    </submittedName>
</protein>
<feature type="compositionally biased region" description="Basic and acidic residues" evidence="1">
    <location>
        <begin position="219"/>
        <end position="231"/>
    </location>
</feature>
<evidence type="ECO:0000256" key="1">
    <source>
        <dbReference type="SAM" id="MobiDB-lite"/>
    </source>
</evidence>
<accession>A0A6G0TB82</accession>
<dbReference type="OrthoDB" id="10447002at2759"/>
<dbReference type="Proteomes" id="UP000475862">
    <property type="component" value="Unassembled WGS sequence"/>
</dbReference>
<evidence type="ECO:0000313" key="3">
    <source>
        <dbReference type="Proteomes" id="UP000475862"/>
    </source>
</evidence>
<comment type="caution">
    <text evidence="2">The sequence shown here is derived from an EMBL/GenBank/DDBJ whole genome shotgun (WGS) entry which is preliminary data.</text>
</comment>